<evidence type="ECO:0000313" key="1">
    <source>
        <dbReference type="EMBL" id="KAK7421593.1"/>
    </source>
</evidence>
<gene>
    <name evidence="1" type="ORF">QQX98_002060</name>
</gene>
<sequence length="235" mass="25227">MATPETTTRPWVLLISLSYREYFDELQATLLSALHAKANVQCVKVSALALTELSRQPAPSAVLITDEGPAIRDREHTMVWDAVLEYIRQGGTTVIMGHFSSFVLPFDMREFFGKAGLPWQGGWYQFGRTKLQLNPAATTYNPAANLVPEFSQKALCVDNVALSDSWYTIKADPRIQSEVSDPDAPGQAPVAFARVGNGMLGYVGDVSAETGSDAAILAMCGLSGGEPANGVANGV</sequence>
<accession>A0ABR1HLJ4</accession>
<proteinExistence type="predicted"/>
<reference evidence="1 2" key="1">
    <citation type="journal article" date="2025" name="Microbiol. Resour. Announc.">
        <title>Draft genome sequences for Neonectria magnoliae and Neonectria punicea, canker pathogens of Liriodendron tulipifera and Acer saccharum in West Virginia.</title>
        <authorList>
            <person name="Petronek H.M."/>
            <person name="Kasson M.T."/>
            <person name="Metheny A.M."/>
            <person name="Stauder C.M."/>
            <person name="Lovett B."/>
            <person name="Lynch S.C."/>
            <person name="Garnas J.R."/>
            <person name="Kasson L.R."/>
            <person name="Stajich J.E."/>
        </authorList>
    </citation>
    <scope>NUCLEOTIDE SEQUENCE [LARGE SCALE GENOMIC DNA]</scope>
    <source>
        <strain evidence="1 2">NRRL 64653</strain>
    </source>
</reference>
<organism evidence="1 2">
    <name type="scientific">Neonectria punicea</name>
    <dbReference type="NCBI Taxonomy" id="979145"/>
    <lineage>
        <taxon>Eukaryota</taxon>
        <taxon>Fungi</taxon>
        <taxon>Dikarya</taxon>
        <taxon>Ascomycota</taxon>
        <taxon>Pezizomycotina</taxon>
        <taxon>Sordariomycetes</taxon>
        <taxon>Hypocreomycetidae</taxon>
        <taxon>Hypocreales</taxon>
        <taxon>Nectriaceae</taxon>
        <taxon>Neonectria</taxon>
    </lineage>
</organism>
<evidence type="ECO:0000313" key="2">
    <source>
        <dbReference type="Proteomes" id="UP001498476"/>
    </source>
</evidence>
<name>A0ABR1HLJ4_9HYPO</name>
<evidence type="ECO:0008006" key="3">
    <source>
        <dbReference type="Google" id="ProtNLM"/>
    </source>
</evidence>
<comment type="caution">
    <text evidence="1">The sequence shown here is derived from an EMBL/GenBank/DDBJ whole genome shotgun (WGS) entry which is preliminary data.</text>
</comment>
<protein>
    <recommendedName>
        <fullName evidence="3">ThuA-like domain-containing protein</fullName>
    </recommendedName>
</protein>
<keyword evidence="2" id="KW-1185">Reference proteome</keyword>
<dbReference type="EMBL" id="JAZAVJ010000021">
    <property type="protein sequence ID" value="KAK7421593.1"/>
    <property type="molecule type" value="Genomic_DNA"/>
</dbReference>
<dbReference type="Proteomes" id="UP001498476">
    <property type="component" value="Unassembled WGS sequence"/>
</dbReference>